<keyword evidence="3" id="KW-0472">Membrane</keyword>
<sequence>MAEPRQLVRRPSTGVRLARTVTGAVFVASLAVVVLVWIAVSRPFDPHQRPPVPAVIDAATTRAAEELPAYPGTVVALTYHAVSDDDHAGSTLTRRLFGQHMAALAAAGYHTVRLSDVEKLISHQPVRLPARALLLTFDDGTLTDWTTVDPVLKKYHFNAVAFLTTSKIVSAGTPSYYLSTRQLRGLRANGRWEFGSHSYALHSQTTVPGDLAPPMSNRILVHGHEESMSAWRSRVAADLAKSQGFFRQVFGRPASAFSYPFGDTGSTGNTPAIATAMPGVLGDAGFGAAFVGENVPTEHVNAISAQSARWTLERIGVRATTSVADLLEMIRDAVPVAPPTRLAGLPWLGDLATCHHGPAALAVSSDTYGTCLLSGVNTSQWVDYTLVTTVRGISRHASAVIAVRDGAGAGHRGRLEIVLGEGSLVVREQIGDASRVVLARTRLAPGGAVRGIRILLRRDTADVRVGSTRHLKVVFDRRLHEGGVKFAVAADGGRHTLVYGSPHLITGTT</sequence>
<proteinExistence type="predicted"/>
<keyword evidence="3" id="KW-1133">Transmembrane helix</keyword>
<feature type="transmembrane region" description="Helical" evidence="3">
    <location>
        <begin position="21"/>
        <end position="40"/>
    </location>
</feature>
<dbReference type="PROSITE" id="PS51677">
    <property type="entry name" value="NODB"/>
    <property type="match status" value="1"/>
</dbReference>
<name>A0A9W6S1I3_9ACTN</name>
<dbReference type="AlphaFoldDB" id="A0A9W6S1I3"/>
<feature type="domain" description="NodB homology" evidence="4">
    <location>
        <begin position="131"/>
        <end position="364"/>
    </location>
</feature>
<dbReference type="GO" id="GO:0005576">
    <property type="term" value="C:extracellular region"/>
    <property type="evidence" value="ECO:0007669"/>
    <property type="project" value="UniProtKB-SubCell"/>
</dbReference>
<dbReference type="InterPro" id="IPR002509">
    <property type="entry name" value="NODB_dom"/>
</dbReference>
<evidence type="ECO:0000259" key="4">
    <source>
        <dbReference type="PROSITE" id="PS51677"/>
    </source>
</evidence>
<evidence type="ECO:0000256" key="2">
    <source>
        <dbReference type="ARBA" id="ARBA00022729"/>
    </source>
</evidence>
<dbReference type="CDD" id="cd10918">
    <property type="entry name" value="CE4_NodB_like_5s_6s"/>
    <property type="match status" value="1"/>
</dbReference>
<dbReference type="GO" id="GO:0016810">
    <property type="term" value="F:hydrolase activity, acting on carbon-nitrogen (but not peptide) bonds"/>
    <property type="evidence" value="ECO:0007669"/>
    <property type="project" value="InterPro"/>
</dbReference>
<dbReference type="RefSeq" id="WP_285568282.1">
    <property type="nucleotide sequence ID" value="NZ_BSTK01000002.1"/>
</dbReference>
<evidence type="ECO:0000313" key="6">
    <source>
        <dbReference type="Proteomes" id="UP001165074"/>
    </source>
</evidence>
<dbReference type="EMBL" id="BSTK01000002">
    <property type="protein sequence ID" value="GLY83710.1"/>
    <property type="molecule type" value="Genomic_DNA"/>
</dbReference>
<evidence type="ECO:0000256" key="1">
    <source>
        <dbReference type="ARBA" id="ARBA00004613"/>
    </source>
</evidence>
<comment type="caution">
    <text evidence="5">The sequence shown here is derived from an EMBL/GenBank/DDBJ whole genome shotgun (WGS) entry which is preliminary data.</text>
</comment>
<evidence type="ECO:0000256" key="3">
    <source>
        <dbReference type="SAM" id="Phobius"/>
    </source>
</evidence>
<dbReference type="GO" id="GO:0005975">
    <property type="term" value="P:carbohydrate metabolic process"/>
    <property type="evidence" value="ECO:0007669"/>
    <property type="project" value="InterPro"/>
</dbReference>
<dbReference type="Pfam" id="PF01522">
    <property type="entry name" value="Polysacc_deac_1"/>
    <property type="match status" value="1"/>
</dbReference>
<keyword evidence="3" id="KW-0812">Transmembrane</keyword>
<dbReference type="Gene3D" id="3.20.20.370">
    <property type="entry name" value="Glycoside hydrolase/deacetylase"/>
    <property type="match status" value="1"/>
</dbReference>
<dbReference type="PANTHER" id="PTHR34216:SF3">
    <property type="entry name" value="POLY-BETA-1,6-N-ACETYL-D-GLUCOSAMINE N-DEACETYLASE"/>
    <property type="match status" value="1"/>
</dbReference>
<accession>A0A9W6S1I3</accession>
<dbReference type="PANTHER" id="PTHR34216">
    <property type="match status" value="1"/>
</dbReference>
<dbReference type="SUPFAM" id="SSF88713">
    <property type="entry name" value="Glycoside hydrolase/deacetylase"/>
    <property type="match status" value="1"/>
</dbReference>
<dbReference type="InterPro" id="IPR011330">
    <property type="entry name" value="Glyco_hydro/deAcase_b/a-brl"/>
</dbReference>
<organism evidence="5 6">
    <name type="scientific">Actinoallomurus iriomotensis</name>
    <dbReference type="NCBI Taxonomy" id="478107"/>
    <lineage>
        <taxon>Bacteria</taxon>
        <taxon>Bacillati</taxon>
        <taxon>Actinomycetota</taxon>
        <taxon>Actinomycetes</taxon>
        <taxon>Streptosporangiales</taxon>
        <taxon>Thermomonosporaceae</taxon>
        <taxon>Actinoallomurus</taxon>
    </lineage>
</organism>
<evidence type="ECO:0000313" key="5">
    <source>
        <dbReference type="EMBL" id="GLY83710.1"/>
    </source>
</evidence>
<keyword evidence="6" id="KW-1185">Reference proteome</keyword>
<gene>
    <name evidence="5" type="ORF">Airi02_016390</name>
</gene>
<keyword evidence="2" id="KW-0732">Signal</keyword>
<dbReference type="InterPro" id="IPR051398">
    <property type="entry name" value="Polysacch_Deacetylase"/>
</dbReference>
<dbReference type="Proteomes" id="UP001165074">
    <property type="component" value="Unassembled WGS sequence"/>
</dbReference>
<reference evidence="5" key="1">
    <citation type="submission" date="2023-03" db="EMBL/GenBank/DDBJ databases">
        <title>Actinoallomurus iriomotensis NBRC 103684.</title>
        <authorList>
            <person name="Ichikawa N."/>
            <person name="Sato H."/>
            <person name="Tonouchi N."/>
        </authorList>
    </citation>
    <scope>NUCLEOTIDE SEQUENCE</scope>
    <source>
        <strain evidence="5">NBRC 103684</strain>
    </source>
</reference>
<comment type="subcellular location">
    <subcellularLocation>
        <location evidence="1">Secreted</location>
    </subcellularLocation>
</comment>
<protein>
    <recommendedName>
        <fullName evidence="4">NodB homology domain-containing protein</fullName>
    </recommendedName>
</protein>